<dbReference type="PANTHER" id="PTHR15439">
    <property type="entry name" value="RETINOBLASTOMA-BINDING PROTEIN 6"/>
    <property type="match status" value="1"/>
</dbReference>
<evidence type="ECO:0000256" key="2">
    <source>
        <dbReference type="ARBA" id="ARBA00022664"/>
    </source>
</evidence>
<feature type="compositionally biased region" description="Gly residues" evidence="7">
    <location>
        <begin position="209"/>
        <end position="242"/>
    </location>
</feature>
<feature type="compositionally biased region" description="Low complexity" evidence="7">
    <location>
        <begin position="653"/>
        <end position="665"/>
    </location>
</feature>
<sequence length="782" mass="81862">MASASVYYKFRSQKEFSRITFDGTGISVWDLKREIILQNKMGRGQDFDLKLLNADTGQEYTDDHAVIPRSSQVTAQRGPPSRPNDGTAQKYVAAHFAGLASAAGLGVADNGPGSRFSHNANASGVAPTSSSTAPLSSSANDSKRGMGGMSRRFDGRAPPPPAPTAAVPDASTIEAPTGDEASSIAAMFAAGNAEWDQVQQGMSTATWVGRGGVTRRGGRGFHGGGRGGGRGGGESGGGGGGFSERRPHHSAAGGSGSHKPPGPGYICYRCGQKGHWIQDCPTNDDREFDNRPRLKRTTGIPKSMLKTIEQPPEGALLSGGVMITPDGSYVIAQADTAAWQKNQELAKPLSENDVYAQVPTDSSLACPLCAKLLRNAVKTPCCGTLYCEECIQTHLLEHDFQCAECERRIPDLADLKRDEETIKKVRKYVEDAMVRHEQGEAGAGAGNGGQDGTSTTTALADGQPDQEKTTANGTKVPDEVTSTAPAENMKREGSTTDQRATPQHTTPSAGRTGTPMSNKHGLPPKPVGDGMNNSGGGGSSNNGDNVNSGHLNMNGQNSNNHNNGGGGGGFAVNPAMMLPQMMMMLQNPNLPAPMRMQLQMNVQMIQAQLMNAGGGGAGQQQLQQNGQNWNPMMGMGMNMGGMGMGMGMGMQQQQQQQHGFQPNMGRSANPYNYQAPQHSSSSPYERVHVPNWTGQQDQLHGRQQQQQQQHQGMNIGGGGGGGGMSVGSVGRKRDRGQADLVEVGGGGEFHHSRGEAGSEAGAASAEGDDGGAGPASKLARTS</sequence>
<dbReference type="EMBL" id="LWDF02000973">
    <property type="protein sequence ID" value="KAE8241089.1"/>
    <property type="molecule type" value="Genomic_DNA"/>
</dbReference>
<reference evidence="8" key="2">
    <citation type="journal article" date="2019" name="IMA Fungus">
        <title>Genome sequencing and comparison of five Tilletia species to identify candidate genes for the detection of regulated species infecting wheat.</title>
        <authorList>
            <person name="Nguyen H.D.T."/>
            <person name="Sultana T."/>
            <person name="Kesanakurti P."/>
            <person name="Hambleton S."/>
        </authorList>
    </citation>
    <scope>NUCLEOTIDE SEQUENCE</scope>
    <source>
        <strain evidence="8">DAOMC 236416</strain>
    </source>
</reference>
<dbReference type="GO" id="GO:0006511">
    <property type="term" value="P:ubiquitin-dependent protein catabolic process"/>
    <property type="evidence" value="ECO:0007669"/>
    <property type="project" value="TreeGrafter"/>
</dbReference>
<evidence type="ECO:0000313" key="8">
    <source>
        <dbReference type="EMBL" id="KAE8241089.1"/>
    </source>
</evidence>
<protein>
    <submittedName>
        <fullName evidence="8">Uncharacterized protein</fullName>
    </submittedName>
</protein>
<feature type="region of interest" description="Disordered" evidence="7">
    <location>
        <begin position="208"/>
        <end position="262"/>
    </location>
</feature>
<keyword evidence="4" id="KW-0863">Zinc-finger</keyword>
<dbReference type="PROSITE" id="PS50158">
    <property type="entry name" value="ZF_CCHC"/>
    <property type="match status" value="1"/>
</dbReference>
<feature type="region of interest" description="Disordered" evidence="7">
    <location>
        <begin position="118"/>
        <end position="176"/>
    </location>
</feature>
<evidence type="ECO:0000256" key="3">
    <source>
        <dbReference type="ARBA" id="ARBA00022723"/>
    </source>
</evidence>
<feature type="compositionally biased region" description="Low complexity" evidence="7">
    <location>
        <begin position="126"/>
        <end position="139"/>
    </location>
</feature>
<feature type="compositionally biased region" description="Low complexity" evidence="7">
    <location>
        <begin position="541"/>
        <end position="562"/>
    </location>
</feature>
<organism evidence="8 9">
    <name type="scientific">Tilletia indica</name>
    <dbReference type="NCBI Taxonomy" id="43049"/>
    <lineage>
        <taxon>Eukaryota</taxon>
        <taxon>Fungi</taxon>
        <taxon>Dikarya</taxon>
        <taxon>Basidiomycota</taxon>
        <taxon>Ustilaginomycotina</taxon>
        <taxon>Exobasidiomycetes</taxon>
        <taxon>Tilletiales</taxon>
        <taxon>Tilletiaceae</taxon>
        <taxon>Tilletia</taxon>
    </lineage>
</organism>
<feature type="region of interest" description="Disordered" evidence="7">
    <location>
        <begin position="653"/>
        <end position="782"/>
    </location>
</feature>
<feature type="compositionally biased region" description="Polar residues" evidence="7">
    <location>
        <begin position="669"/>
        <end position="683"/>
    </location>
</feature>
<evidence type="ECO:0000256" key="7">
    <source>
        <dbReference type="SAM" id="MobiDB-lite"/>
    </source>
</evidence>
<reference evidence="8" key="1">
    <citation type="submission" date="2016-04" db="EMBL/GenBank/DDBJ databases">
        <authorList>
            <person name="Nguyen H.D."/>
            <person name="Samba Siva P."/>
            <person name="Cullis J."/>
            <person name="Levesque C.A."/>
            <person name="Hambleton S."/>
        </authorList>
    </citation>
    <scope>NUCLEOTIDE SEQUENCE</scope>
    <source>
        <strain evidence="8">DAOMC 236416</strain>
    </source>
</reference>
<dbReference type="InterPro" id="IPR013083">
    <property type="entry name" value="Znf_RING/FYVE/PHD"/>
</dbReference>
<keyword evidence="2" id="KW-0507">mRNA processing</keyword>
<dbReference type="GO" id="GO:0008270">
    <property type="term" value="F:zinc ion binding"/>
    <property type="evidence" value="ECO:0007669"/>
    <property type="project" value="UniProtKB-KW"/>
</dbReference>
<dbReference type="Gene3D" id="3.10.20.90">
    <property type="entry name" value="Phosphatidylinositol 3-kinase Catalytic Subunit, Chain A, domain 1"/>
    <property type="match status" value="1"/>
</dbReference>
<keyword evidence="6" id="KW-0539">Nucleus</keyword>
<keyword evidence="3" id="KW-0479">Metal-binding</keyword>
<accession>A0A177TAX3</accession>
<dbReference type="InterPro" id="IPR025829">
    <property type="entry name" value="Zn_knuckle_CX2CX3GHX4C"/>
</dbReference>
<dbReference type="GO" id="GO:0006397">
    <property type="term" value="P:mRNA processing"/>
    <property type="evidence" value="ECO:0007669"/>
    <property type="project" value="UniProtKB-KW"/>
</dbReference>
<evidence type="ECO:0000313" key="9">
    <source>
        <dbReference type="Proteomes" id="UP000077521"/>
    </source>
</evidence>
<evidence type="ECO:0000256" key="5">
    <source>
        <dbReference type="ARBA" id="ARBA00022833"/>
    </source>
</evidence>
<feature type="compositionally biased region" description="Gly residues" evidence="7">
    <location>
        <begin position="441"/>
        <end position="451"/>
    </location>
</feature>
<dbReference type="GO" id="GO:0003676">
    <property type="term" value="F:nucleic acid binding"/>
    <property type="evidence" value="ECO:0007669"/>
    <property type="project" value="InterPro"/>
</dbReference>
<dbReference type="GO" id="GO:0061630">
    <property type="term" value="F:ubiquitin protein ligase activity"/>
    <property type="evidence" value="ECO:0007669"/>
    <property type="project" value="InterPro"/>
</dbReference>
<dbReference type="PANTHER" id="PTHR15439:SF0">
    <property type="entry name" value="CELL DIVISION CYCLE AND APOPTOSIS REGULATOR PROTEIN 1-RELATED"/>
    <property type="match status" value="1"/>
</dbReference>
<dbReference type="Gene3D" id="3.30.40.10">
    <property type="entry name" value="Zinc/RING finger domain, C3HC4 (zinc finger)"/>
    <property type="match status" value="1"/>
</dbReference>
<dbReference type="Gene3D" id="4.10.60.10">
    <property type="entry name" value="Zinc finger, CCHC-type"/>
    <property type="match status" value="1"/>
</dbReference>
<comment type="caution">
    <text evidence="8">The sequence shown here is derived from an EMBL/GenBank/DDBJ whole genome shotgun (WGS) entry which is preliminary data.</text>
</comment>
<dbReference type="SUPFAM" id="SSF57756">
    <property type="entry name" value="Retrovirus zinc finger-like domains"/>
    <property type="match status" value="1"/>
</dbReference>
<gene>
    <name evidence="8" type="ORF">A4X13_0g7567</name>
</gene>
<comment type="subcellular location">
    <subcellularLocation>
        <location evidence="1">Nucleus</location>
    </subcellularLocation>
</comment>
<dbReference type="InterPro" id="IPR036875">
    <property type="entry name" value="Znf_CCHC_sf"/>
</dbReference>
<dbReference type="Pfam" id="PF08783">
    <property type="entry name" value="DWNN"/>
    <property type="match status" value="1"/>
</dbReference>
<feature type="region of interest" description="Disordered" evidence="7">
    <location>
        <begin position="439"/>
        <end position="567"/>
    </location>
</feature>
<proteinExistence type="predicted"/>
<evidence type="ECO:0000256" key="1">
    <source>
        <dbReference type="ARBA" id="ARBA00004123"/>
    </source>
</evidence>
<evidence type="ECO:0000256" key="6">
    <source>
        <dbReference type="ARBA" id="ARBA00023242"/>
    </source>
</evidence>
<dbReference type="Pfam" id="PF13696">
    <property type="entry name" value="zf-CCHC_2"/>
    <property type="match status" value="1"/>
</dbReference>
<dbReference type="Proteomes" id="UP000077521">
    <property type="component" value="Unassembled WGS sequence"/>
</dbReference>
<keyword evidence="9" id="KW-1185">Reference proteome</keyword>
<dbReference type="InterPro" id="IPR001878">
    <property type="entry name" value="Znf_CCHC"/>
</dbReference>
<dbReference type="InterPro" id="IPR014891">
    <property type="entry name" value="DWNN_domain"/>
</dbReference>
<feature type="compositionally biased region" description="Low complexity" evidence="7">
    <location>
        <begin position="694"/>
        <end position="713"/>
    </location>
</feature>
<dbReference type="GO" id="GO:0016567">
    <property type="term" value="P:protein ubiquitination"/>
    <property type="evidence" value="ECO:0007669"/>
    <property type="project" value="InterPro"/>
</dbReference>
<feature type="compositionally biased region" description="Polar residues" evidence="7">
    <location>
        <begin position="495"/>
        <end position="517"/>
    </location>
</feature>
<dbReference type="SMART" id="SM00343">
    <property type="entry name" value="ZnF_C2HC"/>
    <property type="match status" value="1"/>
</dbReference>
<feature type="compositionally biased region" description="Gly residues" evidence="7">
    <location>
        <begin position="714"/>
        <end position="725"/>
    </location>
</feature>
<evidence type="ECO:0000256" key="4">
    <source>
        <dbReference type="ARBA" id="ARBA00022771"/>
    </source>
</evidence>
<dbReference type="SUPFAM" id="SSF57850">
    <property type="entry name" value="RING/U-box"/>
    <property type="match status" value="1"/>
</dbReference>
<keyword evidence="5" id="KW-0862">Zinc</keyword>
<dbReference type="CDD" id="cd16620">
    <property type="entry name" value="vRING-HC-C4C4_RBBP6"/>
    <property type="match status" value="1"/>
</dbReference>
<name>A0A177TAX3_9BASI</name>
<dbReference type="InterPro" id="IPR033489">
    <property type="entry name" value="RBBP6"/>
</dbReference>
<dbReference type="SMART" id="SM01180">
    <property type="entry name" value="DWNN"/>
    <property type="match status" value="1"/>
</dbReference>
<dbReference type="PROSITE" id="PS51282">
    <property type="entry name" value="DWNN"/>
    <property type="match status" value="1"/>
</dbReference>
<dbReference type="GO" id="GO:0005634">
    <property type="term" value="C:nucleus"/>
    <property type="evidence" value="ECO:0007669"/>
    <property type="project" value="UniProtKB-SubCell"/>
</dbReference>
<feature type="region of interest" description="Disordered" evidence="7">
    <location>
        <begin position="68"/>
        <end position="87"/>
    </location>
</feature>
<dbReference type="AlphaFoldDB" id="A0A177TAX3"/>